<feature type="region of interest" description="Disordered" evidence="14">
    <location>
        <begin position="2622"/>
        <end position="2683"/>
    </location>
</feature>
<reference evidence="16" key="1">
    <citation type="submission" date="2024-06" db="EMBL/GenBank/DDBJ databases">
        <title>Multidecadal high mortality disease events in Australian domestic geese associated with an alphaherpesvirus, designated Anatid alphaherpesvirus 2.</title>
        <authorList>
            <person name="Kelly-Bosma M."/>
            <person name="Neave M.J."/>
        </authorList>
    </citation>
    <scope>NUCLEOTIDE SEQUENCE</scope>
    <source>
        <strain evidence="16">ACDP 22-00165</strain>
    </source>
</reference>
<keyword evidence="10" id="KW-0946">Virion</keyword>
<feature type="coiled-coil region" evidence="13">
    <location>
        <begin position="1691"/>
        <end position="1718"/>
    </location>
</feature>
<accession>A0AAU0K6E7</accession>
<dbReference type="GO" id="GO:0006508">
    <property type="term" value="P:proteolysis"/>
    <property type="evidence" value="ECO:0007669"/>
    <property type="project" value="UniProtKB-KW"/>
</dbReference>
<feature type="region of interest" description="Disordered" evidence="14">
    <location>
        <begin position="2706"/>
        <end position="3249"/>
    </location>
</feature>
<keyword evidence="5" id="KW-0645">Protease</keyword>
<dbReference type="GO" id="GO:0019784">
    <property type="term" value="F:deNEDDylase activity"/>
    <property type="evidence" value="ECO:0007669"/>
    <property type="project" value="InterPro"/>
</dbReference>
<feature type="compositionally biased region" description="Low complexity" evidence="14">
    <location>
        <begin position="2961"/>
        <end position="2971"/>
    </location>
</feature>
<keyword evidence="11" id="KW-1127">Modulation of host ubiquitin pathway by viral deubiquitinase</keyword>
<dbReference type="InterPro" id="IPR005210">
    <property type="entry name" value="Herpes_LT_deneddylase"/>
</dbReference>
<dbReference type="Gene3D" id="3.90.70.120">
    <property type="match status" value="1"/>
</dbReference>
<evidence type="ECO:0000256" key="12">
    <source>
        <dbReference type="ARBA" id="ARBA00023200"/>
    </source>
</evidence>
<evidence type="ECO:0000256" key="5">
    <source>
        <dbReference type="ARBA" id="ARBA00022670"/>
    </source>
</evidence>
<keyword evidence="8" id="KW-0378">Hydrolase</keyword>
<evidence type="ECO:0000256" key="4">
    <source>
        <dbReference type="ARBA" id="ARBA00022662"/>
    </source>
</evidence>
<evidence type="ECO:0000259" key="15">
    <source>
        <dbReference type="PROSITE" id="PS51521"/>
    </source>
</evidence>
<feature type="compositionally biased region" description="Acidic residues" evidence="14">
    <location>
        <begin position="3207"/>
        <end position="3218"/>
    </location>
</feature>
<keyword evidence="9" id="KW-0788">Thiol protease</keyword>
<evidence type="ECO:0000256" key="11">
    <source>
        <dbReference type="ARBA" id="ARBA00022876"/>
    </source>
</evidence>
<keyword evidence="2" id="KW-0920">Virion tegument</keyword>
<feature type="region of interest" description="Disordered" evidence="14">
    <location>
        <begin position="845"/>
        <end position="865"/>
    </location>
</feature>
<feature type="compositionally biased region" description="Low complexity" evidence="14">
    <location>
        <begin position="1366"/>
        <end position="1377"/>
    </location>
</feature>
<feature type="compositionally biased region" description="Pro residues" evidence="14">
    <location>
        <begin position="3092"/>
        <end position="3106"/>
    </location>
</feature>
<name>A0AAU0K6E7_9ALPH</name>
<dbReference type="Pfam" id="PF04843">
    <property type="entry name" value="Herpes_teg_N"/>
    <property type="match status" value="1"/>
</dbReference>
<evidence type="ECO:0000256" key="8">
    <source>
        <dbReference type="ARBA" id="ARBA00022801"/>
    </source>
</evidence>
<feature type="region of interest" description="Disordered" evidence="14">
    <location>
        <begin position="2399"/>
        <end position="2418"/>
    </location>
</feature>
<feature type="compositionally biased region" description="Basic residues" evidence="14">
    <location>
        <begin position="504"/>
        <end position="514"/>
    </location>
</feature>
<feature type="region of interest" description="Disordered" evidence="14">
    <location>
        <begin position="1364"/>
        <end position="1399"/>
    </location>
</feature>
<organism evidence="16">
    <name type="scientific">Anatid alphaherpesvirus 2</name>
    <dbReference type="NCBI Taxonomy" id="3080522"/>
    <lineage>
        <taxon>Viruses</taxon>
        <taxon>Duplodnaviria</taxon>
        <taxon>Heunggongvirae</taxon>
        <taxon>Peploviricota</taxon>
        <taxon>Herviviricetes</taxon>
        <taxon>Herpesvirales</taxon>
        <taxon>Orthoherpesviridae</taxon>
        <taxon>Alphaherpesvirinae</taxon>
    </lineage>
</organism>
<evidence type="ECO:0000256" key="6">
    <source>
        <dbReference type="ARBA" id="ARBA00022737"/>
    </source>
</evidence>
<evidence type="ECO:0000256" key="7">
    <source>
        <dbReference type="ARBA" id="ARBA00022786"/>
    </source>
</evidence>
<keyword evidence="7" id="KW-0833">Ubl conjugation pathway</keyword>
<dbReference type="GO" id="GO:0039693">
    <property type="term" value="P:viral DNA genome replication"/>
    <property type="evidence" value="ECO:0007669"/>
    <property type="project" value="InterPro"/>
</dbReference>
<dbReference type="PROSITE" id="PS51521">
    <property type="entry name" value="HTUSP"/>
    <property type="match status" value="1"/>
</dbReference>
<evidence type="ECO:0000313" key="16">
    <source>
        <dbReference type="EMBL" id="WOL23315.1"/>
    </source>
</evidence>
<feature type="compositionally biased region" description="Low complexity" evidence="14">
    <location>
        <begin position="3142"/>
        <end position="3155"/>
    </location>
</feature>
<feature type="domain" description="Peptidase C76" evidence="15">
    <location>
        <begin position="79"/>
        <end position="301"/>
    </location>
</feature>
<evidence type="ECO:0000256" key="3">
    <source>
        <dbReference type="ARBA" id="ARBA00022581"/>
    </source>
</evidence>
<feature type="compositionally biased region" description="Low complexity" evidence="14">
    <location>
        <begin position="2639"/>
        <end position="2648"/>
    </location>
</feature>
<protein>
    <submittedName>
        <fullName evidence="16">UL36 tegument protein</fullName>
    </submittedName>
</protein>
<dbReference type="EMBL" id="OR540300">
    <property type="protein sequence ID" value="WOL23315.1"/>
    <property type="molecule type" value="Genomic_DNA"/>
</dbReference>
<keyword evidence="13" id="KW-0175">Coiled coil</keyword>
<feature type="region of interest" description="Disordered" evidence="14">
    <location>
        <begin position="391"/>
        <end position="534"/>
    </location>
</feature>
<evidence type="ECO:0000256" key="2">
    <source>
        <dbReference type="ARBA" id="ARBA00022580"/>
    </source>
</evidence>
<dbReference type="GO" id="GO:0008234">
    <property type="term" value="F:cysteine-type peptidase activity"/>
    <property type="evidence" value="ECO:0007669"/>
    <property type="project" value="UniProtKB-KW"/>
</dbReference>
<dbReference type="Pfam" id="PF03586">
    <property type="entry name" value="Herpes_UL36"/>
    <property type="match status" value="1"/>
</dbReference>
<keyword evidence="4" id="KW-1130">Modulation of host ubiquitin pathway by virus</keyword>
<feature type="compositionally biased region" description="Basic and acidic residues" evidence="14">
    <location>
        <begin position="3230"/>
        <end position="3242"/>
    </location>
</feature>
<feature type="compositionally biased region" description="Basic and acidic residues" evidence="14">
    <location>
        <begin position="2775"/>
        <end position="2789"/>
    </location>
</feature>
<evidence type="ECO:0000256" key="10">
    <source>
        <dbReference type="ARBA" id="ARBA00022844"/>
    </source>
</evidence>
<keyword evidence="1" id="KW-1048">Host nucleus</keyword>
<evidence type="ECO:0000256" key="13">
    <source>
        <dbReference type="SAM" id="Coils"/>
    </source>
</evidence>
<feature type="region of interest" description="Disordered" evidence="14">
    <location>
        <begin position="1993"/>
        <end position="2031"/>
    </location>
</feature>
<evidence type="ECO:0000256" key="1">
    <source>
        <dbReference type="ARBA" id="ARBA00022562"/>
    </source>
</evidence>
<dbReference type="GO" id="GO:0039648">
    <property type="term" value="P:symbiont-mediated perturbation of host ubiquitin-like protein modification"/>
    <property type="evidence" value="ECO:0007669"/>
    <property type="project" value="UniProtKB-KW"/>
</dbReference>
<keyword evidence="3" id="KW-0945">Host-virus interaction</keyword>
<feature type="compositionally biased region" description="Basic and acidic residues" evidence="14">
    <location>
        <begin position="405"/>
        <end position="415"/>
    </location>
</feature>
<feature type="compositionally biased region" description="Low complexity" evidence="14">
    <location>
        <begin position="2833"/>
        <end position="2842"/>
    </location>
</feature>
<keyword evidence="12" id="KW-1035">Host cytoplasm</keyword>
<dbReference type="InterPro" id="IPR038765">
    <property type="entry name" value="Papain-like_cys_pep_sf"/>
</dbReference>
<dbReference type="SUPFAM" id="SSF54001">
    <property type="entry name" value="Cysteine proteinases"/>
    <property type="match status" value="1"/>
</dbReference>
<keyword evidence="6" id="KW-0677">Repeat</keyword>
<dbReference type="GO" id="GO:0044423">
    <property type="term" value="C:virion component"/>
    <property type="evidence" value="ECO:0007669"/>
    <property type="project" value="UniProtKB-KW"/>
</dbReference>
<feature type="compositionally biased region" description="Basic and acidic residues" evidence="14">
    <location>
        <begin position="2870"/>
        <end position="2881"/>
    </location>
</feature>
<proteinExistence type="predicted"/>
<feature type="compositionally biased region" description="Pro residues" evidence="14">
    <location>
        <begin position="2995"/>
        <end position="3010"/>
    </location>
</feature>
<feature type="compositionally biased region" description="Basic residues" evidence="14">
    <location>
        <begin position="472"/>
        <end position="483"/>
    </location>
</feature>
<dbReference type="InterPro" id="IPR006928">
    <property type="entry name" value="Herpes_teg_USP"/>
</dbReference>
<evidence type="ECO:0000256" key="9">
    <source>
        <dbReference type="ARBA" id="ARBA00022807"/>
    </source>
</evidence>
<sequence length="3308" mass="349487">MDDGRNEPQNGGGAAEGWEALSVGTDAVSTLQCDRRPLDVAVRREPRGDAAAAPPAELQPAPNGEWTKMVVDSANFTVAAVGFRNQYSPDLCPGSAVSCLRSSLAFLRVVFSYGIKASLSADTIDHTLLQGREWTMLDAESRGGPPEPCDPHHLPNRILSMEPNGDLCVAFSPTYGETYFYAGEDAEGVIDTQMAARRFLDRVWKSKSGDTYCLIIVGAVGIGVVRMGDDVYVFDPHGHGGVPQACVVRVPVGGFYQYLTSYADPATNPPWSATFVYFVSAGQSPPSRDELTAAVSRLYGTAEVVLGGEDRGGSEFVVTAEYDPAVKPAPLVTRIVVGVGIDGGAAALDGRVGGDVEEPEEGDRIDGRYDDEFYDAVDYILQPDDADDEMAVAPEGESAGPPSADPRRADGERGADPQGDVWGDALLATGATPAQEDPGRGVPVEPTAPDVGDATDGYTAGAPRERPTPARKGGHARQKRRRPVWTPPSSNENLAGGDRSASRATRRKQTRRERRRADGGAASSATNLTGSSTELADTIADVTYAPRGDSTEAAPTEEIDDFGRDAAESLRRRPIFNPHRAGDGGDGTARDGLWSDEYLAPYPLDALYEKVREVGEGVSAGLDTMVMVSRPMGSGDDDPLELCILDAFSRVYAYVIENGARTTPDAESVVGVESAALTAAFPVPTAFGAFVAATGMTLSEASSHSELIAAVKSEGARIGGLALGKLVLVAVEVDEATNALHATLDAVESELSGSESSGNYERMASALVGAFQKNPGGLYAETTSLRQTPTLSERVAAMCESVYAREESARRTAALLNSELTAIDAGVRRMGRTFDAFVLGGDDEGINRIDRPSQPGGEDTTPSGVSRRLAEIHKDASAVLGDAIREYFLRGASYSAKALLADARGEARYNVVVSEAVEGMRRMVDSLPDLDAAVEAAASQAGVKAPRSLAKSQEATILRDLLTQGADLSTEERLTSWKTLMVGAQTGGWIDRRELDSLMADIKTVNERASKRASVAHDLRRFEALSAAVDRMAGAEESNDQVALEALVRESEELVRAAKAIEASSSKIPASSDSADGDVRRQVANRRVAVEAVLEKARSRSAMIKATTDTAYAALRKMLRPLPNFAGLRALSSTIKSLSQSIPQDIGSVSSLVETAPPDVTGQLRSDLWTLFAQYKDALEHPTAGTASGLAGLGVPFALAIRVILGPTGGYPAASAFFGKHADAVSAAVADLAARPGCVSSAETAVSALRAAAEAVERAAARTAAGETDVAAAVAAERGDAFLFLRNLLAGAEEALAAAKDAEWRESAVKLLRATAEETAQMATRIRSADPKAADDAAYLDAIARDARRTIDGAVETATRIEAEAAARGTTPNARRAGSGGDSSARRGGGGAGPGDADPFKAAVAVHQRAAEAEAALANFERTRAEADGVKNKNAWTRAVDGALARAETRSEFDAAELQRLSEAASAAGYDASPFRQRAERVIDTHFKIVHGALDAVLGFNPYRTHNRRNRTAPPVSLLRDLTWGDAFIAAESYYSALFGVNCSTLLAALRLALTILLRANSNGGEVDYPALVNAIEGDLAQFPQLVKYVDYYRRSHDDFVGLLARVEGLRGDVLQAVGHIPSEINKALEEVALVRRPEDAKKALEYGVSLSVQGEAVIENSLAALKREDTSPYRGTAYEEYAAYIVKRDLEDAKAALETARAARADAEARARIILREVADAADAADRTAAENLANLKNLLRLAPIPPHVAKALDKADTADDVVTQAALLLARVEEAEEIDPQAVEWLQQAAAIINSHPLTVLIDETGPMTRYEERIAALVDARKNADDLRVRLTAAETTWDDAWAAFVKDRDKISRSSEGYATARQRAAALTAASNVIATLTSEPIYGRISVKVRAQLENKRRERAPALESFSAAVAELEGARKQMEALMARVPGEYAAGPLRQMAAQYDDLVRRLPKWHAAGSTRLRRLIGLRLAMYAAYAALDAAATAKGGSGGAADVTQHGDPPLQPVDADPRAGQNDGGDKTSASAERHLKARVAAWMGSRVVATLQEATSDVDMAGTPTYLDASGDPIRYALCYRTAGDKMAAALCDPALASVRPPIPSEPITHAETEAAAGVLSEILTMRLEYTHAVSERFEKFARFVRLRRPDWRPGENTRAVAETYTALIATTLTRRTGADWSDIYVIPGAGGPMSDREAVRAALTPPGGGKSAKVIRMDPADVMVTAVAWAPGHVVNFAKLDLMRQHEYMDRTLYKVVESAVEESAFVNCLAPPAQKTANARPLSFTGSRYDPSGGCLFSLLYSDWRPGRLSETDPLKPWEEGGAEAVAGLAKIRATVPSNVLTTVTVLARMCVPPMALSAMWTAMRPDDVDQELKSYDDVVTSRLDAAATLDVITSSASSRPADSAGDAAGFTDPDEPVPLYAPTGSSSTFTVVSAPPSGVRRVNAMDMAVAATIFGARVVVAAECPGAYSEESDVTMCIRLFDSRFGARGCYLEPQAVSTDLISWGGKLLASGDANPVERACLTRQLERLSGLVASKPLASAPPCLIVTGDGMYPSRVLWAKPVFDPPPAIRLFSDCDDVLAELPYVELDDAPYDESAAGADAPLGAEAAEAVDFFSDDSRAYPNPRYRGEPDDGAADAASSSASTGGNGKRPGKHSRAAGSDGESDIFDDSFSAGGEEDDYLSIDKESAWGRFLSEEPTPVEGAAAAYLDDDEFSPILDATPSMTTISARTDDSVAPTPKSGPRSGRDVGGDEPGSRSTASSVSIKRGGVASKDDRRPRKEGERRPPPVQSTFVEDSDATPVQGDPDGPAGWDALDDPRLLPALPPSPEPQEAAPPAFDLSEPSENFFRMMTARRVKKHAPTAAPKETGRRRDSDVKPKKTAAPVGPPNVRTAAETAPDGADGTLPGSSVVTPGDGNWSKPKIVTFVDQAAVVGGETQPPRAPPGGYEPAPQPVKIVTGSSETTASSSSGGGLLADLLRADRDSEDGTGPVRPRPAPTQPKPKPPQAPQKTKKPAAAKLKSWASVSNVATAAEVTKSKESVFGPPLPPPETVEAPRVPEGSPRARPPPALDLRGKGKGSGQPPSAQTLPPIPDSPLPETPPPIDIVVGSAKAGRGSYAPGGVDLASALRGQDEGISPGRPSRAATSAAAARKPAPPQKPSKPAAKTQARGAAAPRSTDVQGPTAVPTMSVALRRRLPPPLPPSSDEDFSEDDDDVASSSSSGDEDEFFPREPQARERGPRGRNVIPADDLLTRRGFRRASRGALHSLLLACSKIAKRIAFTRRSLTAKALELTIDLAKIKMILVG</sequence>
<evidence type="ECO:0000256" key="14">
    <source>
        <dbReference type="SAM" id="MobiDB-lite"/>
    </source>
</evidence>